<dbReference type="AlphaFoldDB" id="A0A9P3LEZ6"/>
<dbReference type="OrthoDB" id="10559520at2759"/>
<sequence>MHAVENVLHDMDVVARAPRAIGRLVAGWMPTGRKAFPRLRSALSDTHKATDNPMTPVMLHRAVFDNTKEWFVSRGEEHLRCGAWDLLEGERGGCASKEGLAALADMHKEISASRDSLIALMSTSTRRCSPAIFMDAWRFKREAERFHRIVKEETNVCIDLGTRQSHVSGTAPPVLRCCTAQDDSISSTPPLIDVRPASPIPWQQGDSDCSDFDGSFEVNTPSTSEYGEPIPATGDGFLQTYFSPVNSPVRLPYLDALYHLERAVKEPYDASSYGYEGSAFLVDAMSTDDLFATSADILSENSPTVYLRENEDDADDELLDMAPNTPTDSDDELDRELLTAEIQIATPVSSPGFDGSSFNIQPIQLPTLPAGLAFGDPHEYIDRTFDSHGADPRCYWEMPLSHLAPADVAYVANTLAAEGVDAAIDLLEHFSDQVREWLALREPQPKLVAEPEALSVTSELVSPSDPMVAHSPRRALAGAVGDVRAPLEPETLRALDLPEPSPFALSPFAPQARTPKFDETEAEGDAVSEDSDSVMAWPYGPSRSTTLEQPAVGLAPDGHLGDQFAAMMAVLLGCVVPPAYNMPVLPDIDAQDIRDVAAGIVEAA</sequence>
<proteinExistence type="predicted"/>
<organism evidence="2 3">
    <name type="scientific">Phanerochaete sordida</name>
    <dbReference type="NCBI Taxonomy" id="48140"/>
    <lineage>
        <taxon>Eukaryota</taxon>
        <taxon>Fungi</taxon>
        <taxon>Dikarya</taxon>
        <taxon>Basidiomycota</taxon>
        <taxon>Agaricomycotina</taxon>
        <taxon>Agaricomycetes</taxon>
        <taxon>Polyporales</taxon>
        <taxon>Phanerochaetaceae</taxon>
        <taxon>Phanerochaete</taxon>
    </lineage>
</organism>
<dbReference type="EMBL" id="BPQB01000028">
    <property type="protein sequence ID" value="GJE92785.1"/>
    <property type="molecule type" value="Genomic_DNA"/>
</dbReference>
<comment type="caution">
    <text evidence="2">The sequence shown here is derived from an EMBL/GenBank/DDBJ whole genome shotgun (WGS) entry which is preliminary data.</text>
</comment>
<keyword evidence="3" id="KW-1185">Reference proteome</keyword>
<evidence type="ECO:0000313" key="3">
    <source>
        <dbReference type="Proteomes" id="UP000703269"/>
    </source>
</evidence>
<dbReference type="Proteomes" id="UP000703269">
    <property type="component" value="Unassembled WGS sequence"/>
</dbReference>
<evidence type="ECO:0000256" key="1">
    <source>
        <dbReference type="SAM" id="MobiDB-lite"/>
    </source>
</evidence>
<reference evidence="2 3" key="1">
    <citation type="submission" date="2021-08" db="EMBL/GenBank/DDBJ databases">
        <title>Draft Genome Sequence of Phanerochaete sordida strain YK-624.</title>
        <authorList>
            <person name="Mori T."/>
            <person name="Dohra H."/>
            <person name="Suzuki T."/>
            <person name="Kawagishi H."/>
            <person name="Hirai H."/>
        </authorList>
    </citation>
    <scope>NUCLEOTIDE SEQUENCE [LARGE SCALE GENOMIC DNA]</scope>
    <source>
        <strain evidence="2 3">YK-624</strain>
    </source>
</reference>
<evidence type="ECO:0000313" key="2">
    <source>
        <dbReference type="EMBL" id="GJE92785.1"/>
    </source>
</evidence>
<gene>
    <name evidence="2" type="ORF">PsYK624_089420</name>
</gene>
<feature type="region of interest" description="Disordered" evidence="1">
    <location>
        <begin position="507"/>
        <end position="532"/>
    </location>
</feature>
<name>A0A9P3LEZ6_9APHY</name>
<feature type="compositionally biased region" description="Acidic residues" evidence="1">
    <location>
        <begin position="520"/>
        <end position="532"/>
    </location>
</feature>
<accession>A0A9P3LEZ6</accession>
<protein>
    <submittedName>
        <fullName evidence="2">Uncharacterized protein</fullName>
    </submittedName>
</protein>